<keyword evidence="3" id="KW-1185">Reference proteome</keyword>
<feature type="region of interest" description="Disordered" evidence="1">
    <location>
        <begin position="17"/>
        <end position="83"/>
    </location>
</feature>
<dbReference type="AlphaFoldDB" id="A0A4U5ND98"/>
<gene>
    <name evidence="2" type="ORF">L596_014531</name>
</gene>
<dbReference type="EMBL" id="AZBU02000004">
    <property type="protein sequence ID" value="TKR80461.1"/>
    <property type="molecule type" value="Genomic_DNA"/>
</dbReference>
<protein>
    <submittedName>
        <fullName evidence="2">Uncharacterized protein</fullName>
    </submittedName>
</protein>
<proteinExistence type="predicted"/>
<name>A0A4U5ND98_STECR</name>
<reference evidence="2 3" key="2">
    <citation type="journal article" date="2019" name="G3 (Bethesda)">
        <title>Hybrid Assembly of the Genome of the Entomopathogenic Nematode Steinernema carpocapsae Identifies the X-Chromosome.</title>
        <authorList>
            <person name="Serra L."/>
            <person name="Macchietto M."/>
            <person name="Macias-Munoz A."/>
            <person name="McGill C.J."/>
            <person name="Rodriguez I.M."/>
            <person name="Rodriguez B."/>
            <person name="Murad R."/>
            <person name="Mortazavi A."/>
        </authorList>
    </citation>
    <scope>NUCLEOTIDE SEQUENCE [LARGE SCALE GENOMIC DNA]</scope>
    <source>
        <strain evidence="2 3">ALL</strain>
    </source>
</reference>
<evidence type="ECO:0000256" key="1">
    <source>
        <dbReference type="SAM" id="MobiDB-lite"/>
    </source>
</evidence>
<organism evidence="2 3">
    <name type="scientific">Steinernema carpocapsae</name>
    <name type="common">Entomopathogenic nematode</name>
    <dbReference type="NCBI Taxonomy" id="34508"/>
    <lineage>
        <taxon>Eukaryota</taxon>
        <taxon>Metazoa</taxon>
        <taxon>Ecdysozoa</taxon>
        <taxon>Nematoda</taxon>
        <taxon>Chromadorea</taxon>
        <taxon>Rhabditida</taxon>
        <taxon>Tylenchina</taxon>
        <taxon>Panagrolaimomorpha</taxon>
        <taxon>Strongyloidoidea</taxon>
        <taxon>Steinernematidae</taxon>
        <taxon>Steinernema</taxon>
    </lineage>
</organism>
<reference evidence="2 3" key="1">
    <citation type="journal article" date="2015" name="Genome Biol.">
        <title>Comparative genomics of Steinernema reveals deeply conserved gene regulatory networks.</title>
        <authorList>
            <person name="Dillman A.R."/>
            <person name="Macchietto M."/>
            <person name="Porter C.F."/>
            <person name="Rogers A."/>
            <person name="Williams B."/>
            <person name="Antoshechkin I."/>
            <person name="Lee M.M."/>
            <person name="Goodwin Z."/>
            <person name="Lu X."/>
            <person name="Lewis E.E."/>
            <person name="Goodrich-Blair H."/>
            <person name="Stock S.P."/>
            <person name="Adams B.J."/>
            <person name="Sternberg P.W."/>
            <person name="Mortazavi A."/>
        </authorList>
    </citation>
    <scope>NUCLEOTIDE SEQUENCE [LARGE SCALE GENOMIC DNA]</scope>
    <source>
        <strain evidence="2 3">ALL</strain>
    </source>
</reference>
<comment type="caution">
    <text evidence="2">The sequence shown here is derived from an EMBL/GenBank/DDBJ whole genome shotgun (WGS) entry which is preliminary data.</text>
</comment>
<dbReference type="Proteomes" id="UP000298663">
    <property type="component" value="Unassembled WGS sequence"/>
</dbReference>
<feature type="compositionally biased region" description="Polar residues" evidence="1">
    <location>
        <begin position="54"/>
        <end position="80"/>
    </location>
</feature>
<evidence type="ECO:0000313" key="2">
    <source>
        <dbReference type="EMBL" id="TKR80461.1"/>
    </source>
</evidence>
<evidence type="ECO:0000313" key="3">
    <source>
        <dbReference type="Proteomes" id="UP000298663"/>
    </source>
</evidence>
<sequence length="183" mass="19745">MGFLASFVQSLPVSAVSLHGGKPNRAERHTKRRPTTDYGSPEGLNLQVGEKTEVSSAGSGDTVSIRSNCPPTTKSRTSSDAAGGSLLLRRENRIITAWLRAPVESPQGITVFLSPARGNAIHGGWLLSAQPDGRRRQGDTVDRTLGSASFVEGMKLEETLEAFESEAWIWASSRQGKPTKLHY</sequence>
<accession>A0A4U5ND98</accession>